<organism evidence="10 11">
    <name type="scientific">Neotoma lepida</name>
    <name type="common">Desert woodrat</name>
    <dbReference type="NCBI Taxonomy" id="56216"/>
    <lineage>
        <taxon>Eukaryota</taxon>
        <taxon>Metazoa</taxon>
        <taxon>Chordata</taxon>
        <taxon>Craniata</taxon>
        <taxon>Vertebrata</taxon>
        <taxon>Euteleostomi</taxon>
        <taxon>Mammalia</taxon>
        <taxon>Eutheria</taxon>
        <taxon>Euarchontoglires</taxon>
        <taxon>Glires</taxon>
        <taxon>Rodentia</taxon>
        <taxon>Myomorpha</taxon>
        <taxon>Muroidea</taxon>
        <taxon>Cricetidae</taxon>
        <taxon>Neotominae</taxon>
        <taxon>Neotoma</taxon>
    </lineage>
</organism>
<comment type="subcellular location">
    <subcellularLocation>
        <location evidence="1">Secreted</location>
    </subcellularLocation>
</comment>
<dbReference type="AlphaFoldDB" id="A0A1A6HED4"/>
<dbReference type="InterPro" id="IPR046350">
    <property type="entry name" value="Cystatin_sf"/>
</dbReference>
<comment type="similarity">
    <text evidence="2">Belongs to the cystatin family.</text>
</comment>
<feature type="non-terminal residue" evidence="10">
    <location>
        <position position="157"/>
    </location>
</feature>
<evidence type="ECO:0000256" key="5">
    <source>
        <dbReference type="ARBA" id="ARBA00022704"/>
    </source>
</evidence>
<keyword evidence="8" id="KW-0472">Membrane</keyword>
<evidence type="ECO:0000259" key="9">
    <source>
        <dbReference type="Pfam" id="PF00031"/>
    </source>
</evidence>
<evidence type="ECO:0000256" key="3">
    <source>
        <dbReference type="ARBA" id="ARBA00022525"/>
    </source>
</evidence>
<dbReference type="InterPro" id="IPR052333">
    <property type="entry name" value="Cystatin_spermatogenesis"/>
</dbReference>
<protein>
    <recommendedName>
        <fullName evidence="9">Cystatin domain-containing protein</fullName>
    </recommendedName>
</protein>
<keyword evidence="5" id="KW-0789">Thiol protease inhibitor</keyword>
<name>A0A1A6HED4_NEOLE</name>
<keyword evidence="6" id="KW-0732">Signal</keyword>
<comment type="caution">
    <text evidence="10">The sequence shown here is derived from an EMBL/GenBank/DDBJ whole genome shotgun (WGS) entry which is preliminary data.</text>
</comment>
<feature type="transmembrane region" description="Helical" evidence="8">
    <location>
        <begin position="55"/>
        <end position="73"/>
    </location>
</feature>
<keyword evidence="11" id="KW-1185">Reference proteome</keyword>
<evidence type="ECO:0000256" key="8">
    <source>
        <dbReference type="SAM" id="Phobius"/>
    </source>
</evidence>
<dbReference type="SUPFAM" id="SSF54403">
    <property type="entry name" value="Cystatin/monellin"/>
    <property type="match status" value="1"/>
</dbReference>
<dbReference type="Pfam" id="PF00031">
    <property type="entry name" value="Cystatin"/>
    <property type="match status" value="1"/>
</dbReference>
<sequence length="157" mass="18489">MLWKLSLLDLDYFVASVEFAVAQFNDNNPEENTYRLLEVGRSQKKLPVLTLKTAMFWKAFLLVGLIVLGIHNCSFKFIDTDKNDEYFGISVEYVVFHFNENQDDNFAYKFLRVRRSQTHKYELVYLIDLEMGRTVCEKHDEDIDNCQLQEGQGEKKV</sequence>
<evidence type="ECO:0000256" key="7">
    <source>
        <dbReference type="ARBA" id="ARBA00023157"/>
    </source>
</evidence>
<dbReference type="EMBL" id="LZPO01035078">
    <property type="protein sequence ID" value="OBS75992.1"/>
    <property type="molecule type" value="Genomic_DNA"/>
</dbReference>
<dbReference type="PANTHER" id="PTHR47393">
    <property type="entry name" value="CYSTATIN-12-RELATED"/>
    <property type="match status" value="1"/>
</dbReference>
<feature type="domain" description="Cystatin" evidence="9">
    <location>
        <begin position="78"/>
        <end position="153"/>
    </location>
</feature>
<dbReference type="GO" id="GO:0005576">
    <property type="term" value="C:extracellular region"/>
    <property type="evidence" value="ECO:0007669"/>
    <property type="project" value="UniProtKB-SubCell"/>
</dbReference>
<keyword evidence="8" id="KW-1133">Transmembrane helix</keyword>
<evidence type="ECO:0000256" key="1">
    <source>
        <dbReference type="ARBA" id="ARBA00004613"/>
    </source>
</evidence>
<proteinExistence type="inferred from homology"/>
<dbReference type="Proteomes" id="UP000092124">
    <property type="component" value="Unassembled WGS sequence"/>
</dbReference>
<accession>A0A1A6HED4</accession>
<dbReference type="GO" id="GO:0004869">
    <property type="term" value="F:cysteine-type endopeptidase inhibitor activity"/>
    <property type="evidence" value="ECO:0007669"/>
    <property type="project" value="UniProtKB-KW"/>
</dbReference>
<keyword evidence="8" id="KW-0812">Transmembrane</keyword>
<keyword evidence="4" id="KW-0646">Protease inhibitor</keyword>
<dbReference type="STRING" id="56216.A0A1A6HED4"/>
<dbReference type="PANTHER" id="PTHR47393:SF1">
    <property type="entry name" value="CYSTATIN-12"/>
    <property type="match status" value="1"/>
</dbReference>
<evidence type="ECO:0000256" key="6">
    <source>
        <dbReference type="ARBA" id="ARBA00022729"/>
    </source>
</evidence>
<dbReference type="InterPro" id="IPR000010">
    <property type="entry name" value="Cystatin_dom"/>
</dbReference>
<keyword evidence="7" id="KW-1015">Disulfide bond</keyword>
<evidence type="ECO:0000313" key="10">
    <source>
        <dbReference type="EMBL" id="OBS75992.1"/>
    </source>
</evidence>
<gene>
    <name evidence="10" type="ORF">A6R68_17554</name>
</gene>
<dbReference type="OrthoDB" id="9829654at2759"/>
<evidence type="ECO:0000313" key="11">
    <source>
        <dbReference type="Proteomes" id="UP000092124"/>
    </source>
</evidence>
<keyword evidence="3" id="KW-0964">Secreted</keyword>
<reference evidence="10 11" key="1">
    <citation type="submission" date="2016-06" db="EMBL/GenBank/DDBJ databases">
        <title>The Draft Genome Sequence and Annotation of the Desert Woodrat Neotoma lepida.</title>
        <authorList>
            <person name="Campbell M."/>
            <person name="Oakeson K.F."/>
            <person name="Yandell M."/>
            <person name="Halpert J.R."/>
            <person name="Dearing D."/>
        </authorList>
    </citation>
    <scope>NUCLEOTIDE SEQUENCE [LARGE SCALE GENOMIC DNA]</scope>
    <source>
        <strain evidence="10">417</strain>
        <tissue evidence="10">Liver</tissue>
    </source>
</reference>
<evidence type="ECO:0000256" key="4">
    <source>
        <dbReference type="ARBA" id="ARBA00022690"/>
    </source>
</evidence>
<evidence type="ECO:0000256" key="2">
    <source>
        <dbReference type="ARBA" id="ARBA00009403"/>
    </source>
</evidence>
<dbReference type="Gene3D" id="3.10.450.10">
    <property type="match status" value="1"/>
</dbReference>